<dbReference type="Gene3D" id="3.40.800.20">
    <property type="entry name" value="Histone deacetylase domain"/>
    <property type="match status" value="1"/>
</dbReference>
<evidence type="ECO:0000313" key="8">
    <source>
        <dbReference type="EMBL" id="GAA2153480.1"/>
    </source>
</evidence>
<dbReference type="PRINTS" id="PR01270">
    <property type="entry name" value="HDASUPER"/>
</dbReference>
<dbReference type="EMBL" id="BAAAQR010000014">
    <property type="protein sequence ID" value="GAA2153480.1"/>
    <property type="molecule type" value="Genomic_DNA"/>
</dbReference>
<dbReference type="InterPro" id="IPR023801">
    <property type="entry name" value="His_deacetylse_dom"/>
</dbReference>
<evidence type="ECO:0000256" key="4">
    <source>
        <dbReference type="ARBA" id="ARBA00022801"/>
    </source>
</evidence>
<dbReference type="PANTHER" id="PTHR10625:SF17">
    <property type="entry name" value="HISTONE DEACETYLASE 8"/>
    <property type="match status" value="1"/>
</dbReference>
<protein>
    <submittedName>
        <fullName evidence="8">Histone deacetylase family protein</fullName>
    </submittedName>
</protein>
<evidence type="ECO:0000313" key="9">
    <source>
        <dbReference type="Proteomes" id="UP001501771"/>
    </source>
</evidence>
<evidence type="ECO:0000256" key="3">
    <source>
        <dbReference type="ARBA" id="ARBA00022723"/>
    </source>
</evidence>
<organism evidence="8 9">
    <name type="scientific">Nocardioides koreensis</name>
    <dbReference type="NCBI Taxonomy" id="433651"/>
    <lineage>
        <taxon>Bacteria</taxon>
        <taxon>Bacillati</taxon>
        <taxon>Actinomycetota</taxon>
        <taxon>Actinomycetes</taxon>
        <taxon>Propionibacteriales</taxon>
        <taxon>Nocardioidaceae</taxon>
        <taxon>Nocardioides</taxon>
    </lineage>
</organism>
<comment type="caution">
    <text evidence="8">The sequence shown here is derived from an EMBL/GenBank/DDBJ whole genome shotgun (WGS) entry which is preliminary data.</text>
</comment>
<keyword evidence="9" id="KW-1185">Reference proteome</keyword>
<dbReference type="InterPro" id="IPR000286">
    <property type="entry name" value="HDACs"/>
</dbReference>
<keyword evidence="3" id="KW-0479">Metal-binding</keyword>
<evidence type="ECO:0000256" key="2">
    <source>
        <dbReference type="ARBA" id="ARBA00005947"/>
    </source>
</evidence>
<evidence type="ECO:0000256" key="6">
    <source>
        <dbReference type="SAM" id="MobiDB-lite"/>
    </source>
</evidence>
<keyword evidence="5" id="KW-0862">Zinc</keyword>
<gene>
    <name evidence="8" type="ORF">GCM10009844_37930</name>
</gene>
<accession>A0ABN3A436</accession>
<evidence type="ECO:0000256" key="5">
    <source>
        <dbReference type="ARBA" id="ARBA00022833"/>
    </source>
</evidence>
<dbReference type="Pfam" id="PF00850">
    <property type="entry name" value="Hist_deacetyl"/>
    <property type="match status" value="1"/>
</dbReference>
<dbReference type="PANTHER" id="PTHR10625">
    <property type="entry name" value="HISTONE DEACETYLASE HDAC1-RELATED"/>
    <property type="match status" value="1"/>
</dbReference>
<name>A0ABN3A436_9ACTN</name>
<feature type="domain" description="Histone deacetylase" evidence="7">
    <location>
        <begin position="85"/>
        <end position="401"/>
    </location>
</feature>
<feature type="compositionally biased region" description="Basic and acidic residues" evidence="6">
    <location>
        <begin position="9"/>
        <end position="23"/>
    </location>
</feature>
<comment type="similarity">
    <text evidence="2">Belongs to the histone deacetylase family.</text>
</comment>
<dbReference type="CDD" id="cd10001">
    <property type="entry name" value="HDAC_classII_APAH"/>
    <property type="match status" value="1"/>
</dbReference>
<proteinExistence type="inferred from homology"/>
<dbReference type="SUPFAM" id="SSF52768">
    <property type="entry name" value="Arginase/deacetylase"/>
    <property type="match status" value="1"/>
</dbReference>
<evidence type="ECO:0000256" key="1">
    <source>
        <dbReference type="ARBA" id="ARBA00001947"/>
    </source>
</evidence>
<dbReference type="InterPro" id="IPR037138">
    <property type="entry name" value="His_deacetylse_dom_sf"/>
</dbReference>
<evidence type="ECO:0000259" key="7">
    <source>
        <dbReference type="Pfam" id="PF00850"/>
    </source>
</evidence>
<sequence length="406" mass="42467">MADTDAGDVEDRVGRPGRQRPDAEAEVSGARHALILPRPRLRWWDADAVTTSSTPGRVPVVWSPDTRLHEPRHEIWVGAATPAVEVPARVDAILAALEGHPRHEATRHDDAVLSAVHDEGLLDFLATAAEAWAAGPYAELVGQDRVVPYFFPTPAMTQGMTPTPAVALHAQTGRWCYDTMTLVGPGTWPAARSAIDVALSAADLVAAGERTAYALCRPPGHHATRAGYGGSCYLNNAAVAAEALRRSGHERVAVVDVDAHHGNGTQAIFWDRADVLYGSVHVDPGAGWFPHLFGHATETGTGEGAGTTRNLPLPEGTRDARWVEAVGELADWAGSAGCSALVVSLGVDAAADDPESPLLVTADGYRGAGRALGALGLPAVLVQEGGYHLPSLGGLVAAYVEGHATS</sequence>
<feature type="region of interest" description="Disordered" evidence="6">
    <location>
        <begin position="1"/>
        <end position="30"/>
    </location>
</feature>
<dbReference type="Proteomes" id="UP001501771">
    <property type="component" value="Unassembled WGS sequence"/>
</dbReference>
<comment type="cofactor">
    <cofactor evidence="1">
        <name>Zn(2+)</name>
        <dbReference type="ChEBI" id="CHEBI:29105"/>
    </cofactor>
</comment>
<reference evidence="8 9" key="1">
    <citation type="journal article" date="2019" name="Int. J. Syst. Evol. Microbiol.">
        <title>The Global Catalogue of Microorganisms (GCM) 10K type strain sequencing project: providing services to taxonomists for standard genome sequencing and annotation.</title>
        <authorList>
            <consortium name="The Broad Institute Genomics Platform"/>
            <consortium name="The Broad Institute Genome Sequencing Center for Infectious Disease"/>
            <person name="Wu L."/>
            <person name="Ma J."/>
        </authorList>
    </citation>
    <scope>NUCLEOTIDE SEQUENCE [LARGE SCALE GENOMIC DNA]</scope>
    <source>
        <strain evidence="8 9">JCM 16022</strain>
    </source>
</reference>
<dbReference type="InterPro" id="IPR023696">
    <property type="entry name" value="Ureohydrolase_dom_sf"/>
</dbReference>
<keyword evidence="4" id="KW-0378">Hydrolase</keyword>